<proteinExistence type="predicted"/>
<accession>A0ABP0VDH6</accession>
<gene>
    <name evidence="1" type="ORF">CSSPJE1EN1_LOCUS27861</name>
</gene>
<dbReference type="Proteomes" id="UP001497444">
    <property type="component" value="Unassembled WGS sequence"/>
</dbReference>
<organism evidence="1 2">
    <name type="scientific">Sphagnum jensenii</name>
    <dbReference type="NCBI Taxonomy" id="128206"/>
    <lineage>
        <taxon>Eukaryota</taxon>
        <taxon>Viridiplantae</taxon>
        <taxon>Streptophyta</taxon>
        <taxon>Embryophyta</taxon>
        <taxon>Bryophyta</taxon>
        <taxon>Sphagnophytina</taxon>
        <taxon>Sphagnopsida</taxon>
        <taxon>Sphagnales</taxon>
        <taxon>Sphagnaceae</taxon>
        <taxon>Sphagnum</taxon>
    </lineage>
</organism>
<name>A0ABP0VDH6_9BRYO</name>
<dbReference type="EMBL" id="CAXAQS010000634">
    <property type="protein sequence ID" value="CAK9252483.1"/>
    <property type="molecule type" value="Genomic_DNA"/>
</dbReference>
<reference evidence="1" key="1">
    <citation type="submission" date="2024-02" db="EMBL/GenBank/DDBJ databases">
        <authorList>
            <consortium name="ELIXIR-Norway"/>
            <consortium name="Elixir Norway"/>
        </authorList>
    </citation>
    <scope>NUCLEOTIDE SEQUENCE</scope>
</reference>
<dbReference type="Pfam" id="PF15630">
    <property type="entry name" value="CENP-S"/>
    <property type="match status" value="1"/>
</dbReference>
<evidence type="ECO:0000313" key="1">
    <source>
        <dbReference type="EMBL" id="CAK9252483.1"/>
    </source>
</evidence>
<comment type="caution">
    <text evidence="1">The sequence shown here is derived from an EMBL/GenBank/DDBJ whole genome shotgun (WGS) entry which is preliminary data.</text>
</comment>
<sequence length="165" mass="18866">MKKREGLSDSQWTGQRLRNRLKLAVIATAEREEELAKDVELFAHHAGRKSVMVDDVLLAELMYLSTQSLPQSLSSYPCLLDSLQLLCGQADTLWKRWGWSFQHTGMKMWWQNCGHLHGVSQKVKSINQRKSAREPLTKNLMHVPERGDAILLLLQLLIQTHGPLV</sequence>
<dbReference type="SUPFAM" id="SSF47113">
    <property type="entry name" value="Histone-fold"/>
    <property type="match status" value="1"/>
</dbReference>
<dbReference type="InterPro" id="IPR029003">
    <property type="entry name" value="CENP-S/Mhf1"/>
</dbReference>
<dbReference type="InterPro" id="IPR009072">
    <property type="entry name" value="Histone-fold"/>
</dbReference>
<dbReference type="Gene3D" id="1.10.20.10">
    <property type="entry name" value="Histone, subunit A"/>
    <property type="match status" value="1"/>
</dbReference>
<protein>
    <submittedName>
        <fullName evidence="1">Uncharacterized protein</fullName>
    </submittedName>
</protein>
<evidence type="ECO:0000313" key="2">
    <source>
        <dbReference type="Proteomes" id="UP001497444"/>
    </source>
</evidence>
<keyword evidence="2" id="KW-1185">Reference proteome</keyword>